<organism evidence="2">
    <name type="scientific">Phytophthora nicotianae</name>
    <name type="common">Potato buckeye rot agent</name>
    <name type="synonym">Phytophthora parasitica</name>
    <dbReference type="NCBI Taxonomy" id="4792"/>
    <lineage>
        <taxon>Eukaryota</taxon>
        <taxon>Sar</taxon>
        <taxon>Stramenopiles</taxon>
        <taxon>Oomycota</taxon>
        <taxon>Peronosporomycetes</taxon>
        <taxon>Peronosporales</taxon>
        <taxon>Peronosporaceae</taxon>
        <taxon>Phytophthora</taxon>
    </lineage>
</organism>
<proteinExistence type="predicted"/>
<sequence>MVKARSSRVMAPQAAAPLAIAYAGTSRIGKAYLKYVRLRREEQSSMVVLSNGEIYARAQSLFEPVIEKLSGLSTVEFYVQMSKWKSVVDREQENTTAANSSTDGNSTAIKPTESDSDSFFDQLGYADMMAEMEADQVLAMKANSMTDLVREHSLGAQDDGNSETAESPSFSESDECPSTQVSN</sequence>
<feature type="compositionally biased region" description="Polar residues" evidence="1">
    <location>
        <begin position="162"/>
        <end position="183"/>
    </location>
</feature>
<dbReference type="AlphaFoldDB" id="W2GXI8"/>
<evidence type="ECO:0000256" key="1">
    <source>
        <dbReference type="SAM" id="MobiDB-lite"/>
    </source>
</evidence>
<evidence type="ECO:0000313" key="2">
    <source>
        <dbReference type="EMBL" id="ETK87692.1"/>
    </source>
</evidence>
<protein>
    <submittedName>
        <fullName evidence="2">Uncharacterized protein</fullName>
    </submittedName>
</protein>
<reference evidence="2" key="1">
    <citation type="submission" date="2013-11" db="EMBL/GenBank/DDBJ databases">
        <title>The Genome Sequence of Phytophthora parasitica CJ02B3.</title>
        <authorList>
            <consortium name="The Broad Institute Genomics Platform"/>
            <person name="Russ C."/>
            <person name="Tyler B."/>
            <person name="Panabieres F."/>
            <person name="Shan W."/>
            <person name="Tripathy S."/>
            <person name="Grunwald N."/>
            <person name="Machado M."/>
            <person name="Johnson C.S."/>
            <person name="Arredondo F."/>
            <person name="Hong C."/>
            <person name="Coffey M."/>
            <person name="Young S.K."/>
            <person name="Zeng Q."/>
            <person name="Gargeya S."/>
            <person name="Fitzgerald M."/>
            <person name="Abouelleil A."/>
            <person name="Alvarado L."/>
            <person name="Chapman S.B."/>
            <person name="Gainer-Dewar J."/>
            <person name="Goldberg J."/>
            <person name="Griggs A."/>
            <person name="Gujja S."/>
            <person name="Hansen M."/>
            <person name="Howarth C."/>
            <person name="Imamovic A."/>
            <person name="Ireland A."/>
            <person name="Larimer J."/>
            <person name="McCowan C."/>
            <person name="Murphy C."/>
            <person name="Pearson M."/>
            <person name="Poon T.W."/>
            <person name="Priest M."/>
            <person name="Roberts A."/>
            <person name="Saif S."/>
            <person name="Shea T."/>
            <person name="Sykes S."/>
            <person name="Wortman J."/>
            <person name="Nusbaum C."/>
            <person name="Birren B."/>
        </authorList>
    </citation>
    <scope>NUCLEOTIDE SEQUENCE [LARGE SCALE GENOMIC DNA]</scope>
    <source>
        <strain evidence="2">CJ02B3</strain>
    </source>
</reference>
<dbReference type="VEuPathDB" id="FungiDB:PPTG_11293"/>
<accession>W2GXI8</accession>
<dbReference type="Proteomes" id="UP000053236">
    <property type="component" value="Unassembled WGS sequence"/>
</dbReference>
<gene>
    <name evidence="2" type="ORF">L915_07905</name>
</gene>
<feature type="region of interest" description="Disordered" evidence="1">
    <location>
        <begin position="149"/>
        <end position="183"/>
    </location>
</feature>
<feature type="compositionally biased region" description="Polar residues" evidence="1">
    <location>
        <begin position="94"/>
        <end position="109"/>
    </location>
</feature>
<dbReference type="EMBL" id="KI686078">
    <property type="protein sequence ID" value="ETK87692.1"/>
    <property type="molecule type" value="Genomic_DNA"/>
</dbReference>
<feature type="region of interest" description="Disordered" evidence="1">
    <location>
        <begin position="94"/>
        <end position="115"/>
    </location>
</feature>
<name>W2GXI8_PHYNI</name>